<dbReference type="GO" id="GO:0016747">
    <property type="term" value="F:acyltransferase activity, transferring groups other than amino-acyl groups"/>
    <property type="evidence" value="ECO:0007669"/>
    <property type="project" value="InterPro"/>
</dbReference>
<evidence type="ECO:0000256" key="2">
    <source>
        <dbReference type="ARBA" id="ARBA00022741"/>
    </source>
</evidence>
<dbReference type="GO" id="GO:0005524">
    <property type="term" value="F:ATP binding"/>
    <property type="evidence" value="ECO:0007669"/>
    <property type="project" value="UniProtKB-UniRule"/>
</dbReference>
<dbReference type="Gene3D" id="3.40.50.261">
    <property type="entry name" value="Succinyl-CoA synthetase domains"/>
    <property type="match status" value="2"/>
</dbReference>
<dbReference type="PANTHER" id="PTHR43334:SF1">
    <property type="entry name" value="3-HYDROXYPROPIONATE--COA LIGASE [ADP-FORMING]"/>
    <property type="match status" value="1"/>
</dbReference>
<dbReference type="InterPro" id="IPR032875">
    <property type="entry name" value="Succ_CoA_lig_flav_dom"/>
</dbReference>
<feature type="domain" description="ATP-grasp" evidence="6">
    <location>
        <begin position="496"/>
        <end position="532"/>
    </location>
</feature>
<dbReference type="EMBL" id="NQJD01000024">
    <property type="protein sequence ID" value="TAA74501.1"/>
    <property type="molecule type" value="Genomic_DNA"/>
</dbReference>
<dbReference type="PANTHER" id="PTHR43334">
    <property type="entry name" value="ACETATE--COA LIGASE [ADP-FORMING]"/>
    <property type="match status" value="1"/>
</dbReference>
<dbReference type="AlphaFoldDB" id="A0A521G0W8"/>
<keyword evidence="2 5" id="KW-0547">Nucleotide-binding</keyword>
<comment type="caution">
    <text evidence="8">The sequence shown here is derived from an EMBL/GenBank/DDBJ whole genome shotgun (WGS) entry which is preliminary data.</text>
</comment>
<evidence type="ECO:0000256" key="3">
    <source>
        <dbReference type="ARBA" id="ARBA00022840"/>
    </source>
</evidence>
<dbReference type="Proteomes" id="UP000316238">
    <property type="component" value="Unassembled WGS sequence"/>
</dbReference>
<dbReference type="Gene3D" id="3.30.1490.20">
    <property type="entry name" value="ATP-grasp fold, A domain"/>
    <property type="match status" value="1"/>
</dbReference>
<evidence type="ECO:0000259" key="6">
    <source>
        <dbReference type="PROSITE" id="PS50975"/>
    </source>
</evidence>
<name>A0A521G0W8_9BACT</name>
<dbReference type="Gene3D" id="3.40.50.720">
    <property type="entry name" value="NAD(P)-binding Rossmann-like Domain"/>
    <property type="match status" value="1"/>
</dbReference>
<dbReference type="Pfam" id="PF00583">
    <property type="entry name" value="Acetyltransf_1"/>
    <property type="match status" value="1"/>
</dbReference>
<dbReference type="Pfam" id="PF13607">
    <property type="entry name" value="Succ_CoA_lig"/>
    <property type="match status" value="1"/>
</dbReference>
<dbReference type="InterPro" id="IPR013815">
    <property type="entry name" value="ATP_grasp_subdomain_1"/>
</dbReference>
<evidence type="ECO:0000259" key="7">
    <source>
        <dbReference type="PROSITE" id="PS51186"/>
    </source>
</evidence>
<dbReference type="SUPFAM" id="SSF52210">
    <property type="entry name" value="Succinyl-CoA synthetase domains"/>
    <property type="match status" value="2"/>
</dbReference>
<dbReference type="SUPFAM" id="SSF56059">
    <property type="entry name" value="Glutathione synthetase ATP-binding domain-like"/>
    <property type="match status" value="1"/>
</dbReference>
<dbReference type="InterPro" id="IPR043938">
    <property type="entry name" value="Ligase_CoA_dom"/>
</dbReference>
<reference evidence="8" key="1">
    <citation type="submission" date="2017-07" db="EMBL/GenBank/DDBJ databases">
        <title>The cable genome - Insights into the physiology and evolution of filamentous bacteria capable of sulfide oxidation via long distance electron transfer.</title>
        <authorList>
            <person name="Thorup C."/>
            <person name="Bjerg J.T."/>
            <person name="Schreiber L."/>
            <person name="Nielsen L.P."/>
            <person name="Kjeldsen K.U."/>
            <person name="Boesen T."/>
            <person name="Boggild A."/>
            <person name="Meysman F."/>
            <person name="Geelhoed J."/>
            <person name="Schramm A."/>
        </authorList>
    </citation>
    <scope>NUCLEOTIDE SEQUENCE [LARGE SCALE GENOMIC DNA]</scope>
    <source>
        <strain evidence="8">GS</strain>
    </source>
</reference>
<evidence type="ECO:0000256" key="5">
    <source>
        <dbReference type="PROSITE-ProRule" id="PRU00409"/>
    </source>
</evidence>
<dbReference type="GO" id="GO:0046872">
    <property type="term" value="F:metal ion binding"/>
    <property type="evidence" value="ECO:0007669"/>
    <property type="project" value="InterPro"/>
</dbReference>
<dbReference type="GO" id="GO:0043758">
    <property type="term" value="F:acetate-CoA ligase (ADP-forming) activity"/>
    <property type="evidence" value="ECO:0007669"/>
    <property type="project" value="InterPro"/>
</dbReference>
<dbReference type="InterPro" id="IPR036291">
    <property type="entry name" value="NAD(P)-bd_dom_sf"/>
</dbReference>
<feature type="domain" description="N-acetyltransferase" evidence="7">
    <location>
        <begin position="737"/>
        <end position="895"/>
    </location>
</feature>
<protein>
    <submittedName>
        <fullName evidence="8">Acetyltransferase</fullName>
    </submittedName>
</protein>
<evidence type="ECO:0000256" key="4">
    <source>
        <dbReference type="ARBA" id="ARBA00060888"/>
    </source>
</evidence>
<dbReference type="InterPro" id="IPR051538">
    <property type="entry name" value="Acyl-CoA_Synth/Transferase"/>
</dbReference>
<dbReference type="Gene3D" id="3.30.470.20">
    <property type="entry name" value="ATP-grasp fold, B domain"/>
    <property type="match status" value="1"/>
</dbReference>
<dbReference type="InterPro" id="IPR016102">
    <property type="entry name" value="Succinyl-CoA_synth-like"/>
</dbReference>
<dbReference type="Pfam" id="PF19045">
    <property type="entry name" value="Ligase_CoA_2"/>
    <property type="match status" value="1"/>
</dbReference>
<gene>
    <name evidence="8" type="ORF">CDV28_1244</name>
</gene>
<dbReference type="CDD" id="cd04301">
    <property type="entry name" value="NAT_SF"/>
    <property type="match status" value="1"/>
</dbReference>
<dbReference type="SUPFAM" id="SSF51735">
    <property type="entry name" value="NAD(P)-binding Rossmann-fold domains"/>
    <property type="match status" value="1"/>
</dbReference>
<dbReference type="SUPFAM" id="SSF55729">
    <property type="entry name" value="Acyl-CoA N-acyltransferases (Nat)"/>
    <property type="match status" value="1"/>
</dbReference>
<organism evidence="8 9">
    <name type="scientific">Candidatus Electronema aureum</name>
    <dbReference type="NCBI Taxonomy" id="2005002"/>
    <lineage>
        <taxon>Bacteria</taxon>
        <taxon>Pseudomonadati</taxon>
        <taxon>Thermodesulfobacteriota</taxon>
        <taxon>Desulfobulbia</taxon>
        <taxon>Desulfobulbales</taxon>
        <taxon>Desulfobulbaceae</taxon>
        <taxon>Candidatus Electronema</taxon>
    </lineage>
</organism>
<evidence type="ECO:0000256" key="1">
    <source>
        <dbReference type="ARBA" id="ARBA00022598"/>
    </source>
</evidence>
<dbReference type="Pfam" id="PF13549">
    <property type="entry name" value="ATP-grasp_5"/>
    <property type="match status" value="1"/>
</dbReference>
<dbReference type="FunFam" id="3.30.1490.20:FF:000020">
    <property type="entry name" value="Protein lysine acetyltransferase"/>
    <property type="match status" value="1"/>
</dbReference>
<keyword evidence="1" id="KW-0436">Ligase</keyword>
<accession>A0A521G0W8</accession>
<dbReference type="PROSITE" id="PS50975">
    <property type="entry name" value="ATP_GRASP"/>
    <property type="match status" value="1"/>
</dbReference>
<keyword evidence="9" id="KW-1185">Reference proteome</keyword>
<dbReference type="SMART" id="SM00881">
    <property type="entry name" value="CoA_binding"/>
    <property type="match status" value="1"/>
</dbReference>
<sequence length="895" mass="96389">MSKHYLSTLFEPKSVAVFGASDRECAVGNLVFKNMIEGGFKGEVYPINPKRDEVQGRKAYPDLKSIGQPVDLAVITTPAATVPGIIEACGNYGIRSAVIISAGFREVGPQGLKLEQAVLETARRHGLRFVGPNCLGIMRPETGLNCTFNKGGANPGNIALVSQSGALCTAILDWSAANKIGFSTVVSTGISADIDFGDVLDYLVNDPKTKSILLYIEGIHNALSFMSGLRAAARFKPVIVLKVGRHATGSKAAMSHTGALVGADDVFDSALRRAGVLRGMRIANLFSAASILTFPIKAGGERLAIITNGGGPGVMATDRAADLTLPLAQLSQETLKKLNAVLPATWSKSNPVDIIGDATPERYAQAVAACAEDPGVDGLLVILTPQAMTDPAGVAKALVGLERSKGKPLLTCWMGEIQVAEGRNILRDANIPTFNTPETAVDAFSYLVNHSRNQKLLLETPAPMSLDEVPDVEGARLIVESALAEGRKVLSEVESKAVLKAFHIPTAHASIVRSPNEALVQAESIGFPVALKINSPDITHKSDAGGVRLGISNAQAARSAYNEMLAAVRKNRPEARIDGVTIQPMLRRPNGRELLVGIVTDPVFGPVITFGAGGIAVEVMGDRAVTLPPLNHKLVQDLIGRTRISKLLGAFRHMPPTNMEALEQVLLRVSEIACELPLVKELDINPLIVDENGAIAVDARIVVDYHVQTSDRYSHMAIYPYPSHLVTKRQLPDGTDLVIRPIRPEDVELEQTFVRNLSEQTKYFRFMQAMNELSPQMLARFTQIDYNREMALIAVVPDKEAEGKEKQIGVARYSINPDGRSCEFAIVVADEWQRQGIAHLLMQQLIATARNQGLQIMEGDVLSNNHDMLTLAEKLGFSISTSDEGGDVAHVVLRM</sequence>
<dbReference type="InterPro" id="IPR016181">
    <property type="entry name" value="Acyl_CoA_acyltransferase"/>
</dbReference>
<dbReference type="Pfam" id="PF13380">
    <property type="entry name" value="CoA_binding_2"/>
    <property type="match status" value="1"/>
</dbReference>
<dbReference type="InterPro" id="IPR000182">
    <property type="entry name" value="GNAT_dom"/>
</dbReference>
<evidence type="ECO:0000313" key="8">
    <source>
        <dbReference type="EMBL" id="TAA74501.1"/>
    </source>
</evidence>
<dbReference type="InterPro" id="IPR011761">
    <property type="entry name" value="ATP-grasp"/>
</dbReference>
<evidence type="ECO:0000313" key="9">
    <source>
        <dbReference type="Proteomes" id="UP000316238"/>
    </source>
</evidence>
<dbReference type="PROSITE" id="PS51186">
    <property type="entry name" value="GNAT"/>
    <property type="match status" value="1"/>
</dbReference>
<proteinExistence type="inferred from homology"/>
<comment type="similarity">
    <text evidence="4">In the N-terminal section; belongs to the acetate CoA ligase alpha subunit family.</text>
</comment>
<keyword evidence="3 5" id="KW-0067">ATP-binding</keyword>
<dbReference type="InterPro" id="IPR003781">
    <property type="entry name" value="CoA-bd"/>
</dbReference>
<dbReference type="Gene3D" id="3.40.630.30">
    <property type="match status" value="1"/>
</dbReference>